<reference evidence="16" key="2">
    <citation type="submission" date="2025-08" db="UniProtKB">
        <authorList>
            <consortium name="Ensembl"/>
        </authorList>
    </citation>
    <scope>IDENTIFICATION</scope>
</reference>
<dbReference type="GO" id="GO:0002224">
    <property type="term" value="P:toll-like receptor signaling pathway"/>
    <property type="evidence" value="ECO:0007669"/>
    <property type="project" value="TreeGrafter"/>
</dbReference>
<gene>
    <name evidence="16" type="primary">TLR2</name>
</gene>
<evidence type="ECO:0000256" key="6">
    <source>
        <dbReference type="ARBA" id="ARBA00022729"/>
    </source>
</evidence>
<dbReference type="PROSITE" id="PS51450">
    <property type="entry name" value="LRR"/>
    <property type="match status" value="1"/>
</dbReference>
<evidence type="ECO:0000313" key="17">
    <source>
        <dbReference type="Proteomes" id="UP000694620"/>
    </source>
</evidence>
<dbReference type="AlphaFoldDB" id="A0A8C4SU93"/>
<dbReference type="FunFam" id="3.40.50.10140:FF:000001">
    <property type="entry name" value="Toll-like receptor 2"/>
    <property type="match status" value="1"/>
</dbReference>
<dbReference type="PANTHER" id="PTHR24365">
    <property type="entry name" value="TOLL-LIKE RECEPTOR"/>
    <property type="match status" value="1"/>
</dbReference>
<dbReference type="GO" id="GO:0038023">
    <property type="term" value="F:signaling receptor activity"/>
    <property type="evidence" value="ECO:0007669"/>
    <property type="project" value="TreeGrafter"/>
</dbReference>
<evidence type="ECO:0000256" key="13">
    <source>
        <dbReference type="ARBA" id="ARBA00023198"/>
    </source>
</evidence>
<keyword evidence="6" id="KW-0732">Signal</keyword>
<evidence type="ECO:0000259" key="15">
    <source>
        <dbReference type="PROSITE" id="PS50104"/>
    </source>
</evidence>
<dbReference type="GO" id="GO:0006954">
    <property type="term" value="P:inflammatory response"/>
    <property type="evidence" value="ECO:0007669"/>
    <property type="project" value="UniProtKB-KW"/>
</dbReference>
<name>A0A8C4SU93_ERPCA</name>
<dbReference type="SUPFAM" id="SSF52058">
    <property type="entry name" value="L domain-like"/>
    <property type="match status" value="1"/>
</dbReference>
<dbReference type="Gene3D" id="3.40.50.10140">
    <property type="entry name" value="Toll/interleukin-1 receptor homology (TIR) domain"/>
    <property type="match status" value="1"/>
</dbReference>
<protein>
    <submittedName>
        <fullName evidence="16">Toll like receptor 2</fullName>
    </submittedName>
</protein>
<sequence>CHGSITGCVGVAAAAADQQGTDQLMAVPHFRLRSRSPDHLHQIRSLTSQSYIQNNEIYAKHCPPEYFALSIRFALSLDVDAALDVVYSMVLIHMQGFDVNTQWSCSLEGSTNYCRCTMEGNGMSNIMACATASSFEIIGNAQDEIPLDFRTFMINLNSTARIKMTLKNVAISDDFIQVIFNSSLLGYVNVTFTIINLTISEFYDFYSLDYLKGFLAPLVNVSLIRCSLFLIPCEVGIEMLNLTYLDLSENKLQDTALTVSLCAEGYPELMVLKLRKNYLRSYATVCQTLRLFSKLIHLDLSQHDFSDPPPFQCLWQQSFKVFNISNANLQNTEKYLPEKVEILDLSKNRLSTFDVYLPRLKELYISNNKLMTLPLAHNFPGLEVFNIEGNFLRSLQKSDVQDFKNLKFLKAGGNSYDCVCTLVSKVEEIKDIIVQDWPDDYFCGSPLQYQRKRVKDVHQSVLECYQNIMLSVIIIGTLVILVILIVVCYKSHAFWYLRMAWKWLQAKRKATKEVDTSKIKYDAFISYSEEDCQWVEEILVPQLEDDKEHFKLCLHKRNFQPGKWIMDNVIESIEVSRKTLFIISKHFVNSEWCKYELEFSQRRFFDESNDFVILVLLEPIPKEVIPRRFCKLHKLMNKKTYLEWPEEEEEQGLFWDKLRTALKS</sequence>
<dbReference type="GO" id="GO:0043235">
    <property type="term" value="C:receptor complex"/>
    <property type="evidence" value="ECO:0007669"/>
    <property type="project" value="TreeGrafter"/>
</dbReference>
<dbReference type="GO" id="GO:0042497">
    <property type="term" value="F:triacyl lipopeptide binding"/>
    <property type="evidence" value="ECO:0007669"/>
    <property type="project" value="TreeGrafter"/>
</dbReference>
<reference evidence="16" key="1">
    <citation type="submission" date="2021-06" db="EMBL/GenBank/DDBJ databases">
        <authorList>
            <consortium name="Wellcome Sanger Institute Data Sharing"/>
        </authorList>
    </citation>
    <scope>NUCLEOTIDE SEQUENCE [LARGE SCALE GENOMIC DNA]</scope>
</reference>
<dbReference type="SUPFAM" id="SSF52200">
    <property type="entry name" value="Toll/Interleukin receptor TIR domain"/>
    <property type="match status" value="1"/>
</dbReference>
<keyword evidence="12" id="KW-0325">Glycoprotein</keyword>
<dbReference type="GO" id="GO:0005886">
    <property type="term" value="C:plasma membrane"/>
    <property type="evidence" value="ECO:0007669"/>
    <property type="project" value="TreeGrafter"/>
</dbReference>
<keyword evidence="8" id="KW-0391">Immunity</keyword>
<dbReference type="InterPro" id="IPR001611">
    <property type="entry name" value="Leu-rich_rpt"/>
</dbReference>
<dbReference type="Pfam" id="PF01582">
    <property type="entry name" value="TIR"/>
    <property type="match status" value="1"/>
</dbReference>
<keyword evidence="11" id="KW-0675">Receptor</keyword>
<dbReference type="GeneTree" id="ENSGT00940000156323"/>
<dbReference type="InterPro" id="IPR000157">
    <property type="entry name" value="TIR_dom"/>
</dbReference>
<keyword evidence="13" id="KW-0395">Inflammatory response</keyword>
<accession>A0A8C4SU93</accession>
<keyword evidence="5 14" id="KW-0812">Transmembrane</keyword>
<dbReference type="InterPro" id="IPR035897">
    <property type="entry name" value="Toll_tir_struct_dom_sf"/>
</dbReference>
<keyword evidence="10 14" id="KW-0472">Membrane</keyword>
<evidence type="ECO:0000256" key="7">
    <source>
        <dbReference type="ARBA" id="ARBA00022737"/>
    </source>
</evidence>
<keyword evidence="17" id="KW-1185">Reference proteome</keyword>
<dbReference type="GO" id="GO:0045087">
    <property type="term" value="P:innate immune response"/>
    <property type="evidence" value="ECO:0007669"/>
    <property type="project" value="UniProtKB-KW"/>
</dbReference>
<evidence type="ECO:0000256" key="2">
    <source>
        <dbReference type="ARBA" id="ARBA00009634"/>
    </source>
</evidence>
<keyword evidence="4" id="KW-0433">Leucine-rich repeat</keyword>
<evidence type="ECO:0000256" key="5">
    <source>
        <dbReference type="ARBA" id="ARBA00022692"/>
    </source>
</evidence>
<feature type="transmembrane region" description="Helical" evidence="14">
    <location>
        <begin position="468"/>
        <end position="489"/>
    </location>
</feature>
<evidence type="ECO:0000256" key="8">
    <source>
        <dbReference type="ARBA" id="ARBA00022859"/>
    </source>
</evidence>
<reference evidence="16" key="3">
    <citation type="submission" date="2025-09" db="UniProtKB">
        <authorList>
            <consortium name="Ensembl"/>
        </authorList>
    </citation>
    <scope>IDENTIFICATION</scope>
</reference>
<dbReference type="InterPro" id="IPR032675">
    <property type="entry name" value="LRR_dom_sf"/>
</dbReference>
<keyword evidence="7" id="KW-0677">Repeat</keyword>
<evidence type="ECO:0000256" key="11">
    <source>
        <dbReference type="ARBA" id="ARBA00023170"/>
    </source>
</evidence>
<keyword evidence="9 14" id="KW-1133">Transmembrane helix</keyword>
<proteinExistence type="inferred from homology"/>
<comment type="similarity">
    <text evidence="2">Belongs to the Toll-like receptor family.</text>
</comment>
<dbReference type="PRINTS" id="PR01537">
    <property type="entry name" value="INTRLKN1R1F"/>
</dbReference>
<evidence type="ECO:0000256" key="10">
    <source>
        <dbReference type="ARBA" id="ARBA00023136"/>
    </source>
</evidence>
<feature type="domain" description="TIR" evidence="15">
    <location>
        <begin position="519"/>
        <end position="662"/>
    </location>
</feature>
<dbReference type="PROSITE" id="PS50104">
    <property type="entry name" value="TIR"/>
    <property type="match status" value="1"/>
</dbReference>
<evidence type="ECO:0000256" key="3">
    <source>
        <dbReference type="ARBA" id="ARBA00022588"/>
    </source>
</evidence>
<dbReference type="Gene3D" id="3.80.10.10">
    <property type="entry name" value="Ribonuclease Inhibitor"/>
    <property type="match status" value="1"/>
</dbReference>
<evidence type="ECO:0000256" key="4">
    <source>
        <dbReference type="ARBA" id="ARBA00022614"/>
    </source>
</evidence>
<dbReference type="PANTHER" id="PTHR24365:SF17">
    <property type="entry name" value="TOLL-LIKE RECEPTOR 2"/>
    <property type="match status" value="1"/>
</dbReference>
<dbReference type="Proteomes" id="UP000694620">
    <property type="component" value="Chromosome 11"/>
</dbReference>
<evidence type="ECO:0000256" key="1">
    <source>
        <dbReference type="ARBA" id="ARBA00004479"/>
    </source>
</evidence>
<evidence type="ECO:0000313" key="16">
    <source>
        <dbReference type="Ensembl" id="ENSECRP00000021697.1"/>
    </source>
</evidence>
<keyword evidence="3" id="KW-0399">Innate immunity</keyword>
<comment type="subcellular location">
    <subcellularLocation>
        <location evidence="1">Membrane</location>
        <topology evidence="1">Single-pass type I membrane protein</topology>
    </subcellularLocation>
</comment>
<evidence type="ECO:0000256" key="9">
    <source>
        <dbReference type="ARBA" id="ARBA00022989"/>
    </source>
</evidence>
<dbReference type="Ensembl" id="ENSECRT00000022164.1">
    <property type="protein sequence ID" value="ENSECRP00000021697.1"/>
    <property type="gene ID" value="ENSECRG00000014613.1"/>
</dbReference>
<evidence type="ECO:0000256" key="14">
    <source>
        <dbReference type="SAM" id="Phobius"/>
    </source>
</evidence>
<organism evidence="16 17">
    <name type="scientific">Erpetoichthys calabaricus</name>
    <name type="common">Rope fish</name>
    <name type="synonym">Calamoichthys calabaricus</name>
    <dbReference type="NCBI Taxonomy" id="27687"/>
    <lineage>
        <taxon>Eukaryota</taxon>
        <taxon>Metazoa</taxon>
        <taxon>Chordata</taxon>
        <taxon>Craniata</taxon>
        <taxon>Vertebrata</taxon>
        <taxon>Euteleostomi</taxon>
        <taxon>Actinopterygii</taxon>
        <taxon>Polypteriformes</taxon>
        <taxon>Polypteridae</taxon>
        <taxon>Erpetoichthys</taxon>
    </lineage>
</organism>
<evidence type="ECO:0000256" key="12">
    <source>
        <dbReference type="ARBA" id="ARBA00023180"/>
    </source>
</evidence>
<dbReference type="SMART" id="SM00255">
    <property type="entry name" value="TIR"/>
    <property type="match status" value="1"/>
</dbReference>